<feature type="region of interest" description="Disordered" evidence="1">
    <location>
        <begin position="57"/>
        <end position="83"/>
    </location>
</feature>
<organism evidence="2 3">
    <name type="scientific">Symbiodinium pilosum</name>
    <name type="common">Dinoflagellate</name>
    <dbReference type="NCBI Taxonomy" id="2952"/>
    <lineage>
        <taxon>Eukaryota</taxon>
        <taxon>Sar</taxon>
        <taxon>Alveolata</taxon>
        <taxon>Dinophyceae</taxon>
        <taxon>Suessiales</taxon>
        <taxon>Symbiodiniaceae</taxon>
        <taxon>Symbiodinium</taxon>
    </lineage>
</organism>
<dbReference type="InterPro" id="IPR036249">
    <property type="entry name" value="Thioredoxin-like_sf"/>
</dbReference>
<dbReference type="Gene3D" id="3.40.30.10">
    <property type="entry name" value="Glutaredoxin"/>
    <property type="match status" value="1"/>
</dbReference>
<evidence type="ECO:0000313" key="2">
    <source>
        <dbReference type="EMBL" id="CAE7471445.1"/>
    </source>
</evidence>
<dbReference type="SUPFAM" id="SSF52833">
    <property type="entry name" value="Thioredoxin-like"/>
    <property type="match status" value="1"/>
</dbReference>
<accession>A0A812SD66</accession>
<dbReference type="CDD" id="cd02961">
    <property type="entry name" value="PDI_a_family"/>
    <property type="match status" value="1"/>
</dbReference>
<comment type="caution">
    <text evidence="2">The sequence shown here is derived from an EMBL/GenBank/DDBJ whole genome shotgun (WGS) entry which is preliminary data.</text>
</comment>
<evidence type="ECO:0000313" key="3">
    <source>
        <dbReference type="Proteomes" id="UP000649617"/>
    </source>
</evidence>
<reference evidence="2" key="1">
    <citation type="submission" date="2021-02" db="EMBL/GenBank/DDBJ databases">
        <authorList>
            <person name="Dougan E. K."/>
            <person name="Rhodes N."/>
            <person name="Thang M."/>
            <person name="Chan C."/>
        </authorList>
    </citation>
    <scope>NUCLEOTIDE SEQUENCE</scope>
</reference>
<keyword evidence="3" id="KW-1185">Reference proteome</keyword>
<proteinExistence type="predicted"/>
<sequence>MTDQESVKSVETLQITGFPTILLFPAGASPKRHVMYQGSRQPDDMIRWLHQECAISFDDRPPAPKEGEDPVESGLLDPDEEDL</sequence>
<gene>
    <name evidence="2" type="primary">RNR1</name>
    <name evidence="2" type="ORF">SPIL2461_LOCUS11953</name>
</gene>
<name>A0A812SD66_SYMPI</name>
<dbReference type="AlphaFoldDB" id="A0A812SD66"/>
<dbReference type="Proteomes" id="UP000649617">
    <property type="component" value="Unassembled WGS sequence"/>
</dbReference>
<feature type="compositionally biased region" description="Basic and acidic residues" evidence="1">
    <location>
        <begin position="57"/>
        <end position="68"/>
    </location>
</feature>
<protein>
    <submittedName>
        <fullName evidence="2">RNR1 protein</fullName>
    </submittedName>
</protein>
<dbReference type="EMBL" id="CAJNIZ010023780">
    <property type="protein sequence ID" value="CAE7471445.1"/>
    <property type="molecule type" value="Genomic_DNA"/>
</dbReference>
<dbReference type="OrthoDB" id="72053at2759"/>
<evidence type="ECO:0000256" key="1">
    <source>
        <dbReference type="SAM" id="MobiDB-lite"/>
    </source>
</evidence>